<evidence type="ECO:0000313" key="3">
    <source>
        <dbReference type="Proteomes" id="UP000008718"/>
    </source>
</evidence>
<proteinExistence type="predicted"/>
<accession>E4T3Q8</accession>
<dbReference type="Proteomes" id="UP000008718">
    <property type="component" value="Chromosome"/>
</dbReference>
<dbReference type="Gene3D" id="2.60.450.10">
    <property type="entry name" value="Lipopolysaccharide (LPS) transport protein A like domain"/>
    <property type="match status" value="1"/>
</dbReference>
<reference evidence="2 3" key="2">
    <citation type="journal article" date="2011" name="Stand. Genomic Sci.">
        <title>Complete genome sequence of Paludibacter propionicigenes type strain (WB4).</title>
        <authorList>
            <person name="Gronow S."/>
            <person name="Munk C."/>
            <person name="Lapidus A."/>
            <person name="Nolan M."/>
            <person name="Lucas S."/>
            <person name="Hammon N."/>
            <person name="Deshpande S."/>
            <person name="Cheng J.F."/>
            <person name="Tapia R."/>
            <person name="Han C."/>
            <person name="Goodwin L."/>
            <person name="Pitluck S."/>
            <person name="Liolios K."/>
            <person name="Ivanova N."/>
            <person name="Mavromatis K."/>
            <person name="Mikhailova N."/>
            <person name="Pati A."/>
            <person name="Chen A."/>
            <person name="Palaniappan K."/>
            <person name="Land M."/>
            <person name="Hauser L."/>
            <person name="Chang Y.J."/>
            <person name="Jeffries C.D."/>
            <person name="Brambilla E."/>
            <person name="Rohde M."/>
            <person name="Goker M."/>
            <person name="Detter J.C."/>
            <person name="Woyke T."/>
            <person name="Bristow J."/>
            <person name="Eisen J.A."/>
            <person name="Markowitz V."/>
            <person name="Hugenholtz P."/>
            <person name="Kyrpides N.C."/>
            <person name="Klenk H.P."/>
        </authorList>
    </citation>
    <scope>NUCLEOTIDE SEQUENCE [LARGE SCALE GENOMIC DNA]</scope>
    <source>
        <strain evidence="3">DSM 17365 / JCM 13257 / WB4</strain>
    </source>
</reference>
<dbReference type="KEGG" id="ppn:Palpr_1205"/>
<dbReference type="HOGENOM" id="CLU_098275_0_2_10"/>
<evidence type="ECO:0000313" key="2">
    <source>
        <dbReference type="EMBL" id="ADQ79352.1"/>
    </source>
</evidence>
<organism evidence="2 3">
    <name type="scientific">Paludibacter propionicigenes (strain DSM 17365 / JCM 13257 / WB4)</name>
    <dbReference type="NCBI Taxonomy" id="694427"/>
    <lineage>
        <taxon>Bacteria</taxon>
        <taxon>Pseudomonadati</taxon>
        <taxon>Bacteroidota</taxon>
        <taxon>Bacteroidia</taxon>
        <taxon>Bacteroidales</taxon>
        <taxon>Paludibacteraceae</taxon>
        <taxon>Paludibacter</taxon>
    </lineage>
</organism>
<keyword evidence="3" id="KW-1185">Reference proteome</keyword>
<name>E4T3Q8_PALPW</name>
<evidence type="ECO:0008006" key="4">
    <source>
        <dbReference type="Google" id="ProtNLM"/>
    </source>
</evidence>
<feature type="transmembrane region" description="Helical" evidence="1">
    <location>
        <begin position="21"/>
        <end position="44"/>
    </location>
</feature>
<gene>
    <name evidence="2" type="ordered locus">Palpr_1205</name>
</gene>
<dbReference type="EMBL" id="CP002345">
    <property type="protein sequence ID" value="ADQ79352.1"/>
    <property type="molecule type" value="Genomic_DNA"/>
</dbReference>
<keyword evidence="1" id="KW-1133">Transmembrane helix</keyword>
<dbReference type="GO" id="GO:0015221">
    <property type="term" value="F:lipopolysaccharide transmembrane transporter activity"/>
    <property type="evidence" value="ECO:0007669"/>
    <property type="project" value="InterPro"/>
</dbReference>
<sequence length="210" mass="24266">MYGIKLQIMIEKRPKMLGILRLIKLGLIGRALICSALFVILLVACTQEKPLKISAVKDRSAMPQLHATEVTTVISDSGITRYRISTPRWDVYDRAAQPYWEFPKGIHLERFNPDLKVDANIHSNYAKFNQNEKIWELKGKVRMINLQGELFETEHLFWNQNLERIYSDTLVRITKAQGIINALSFESNQSMTRYSFRNATGPIVVPEDKR</sequence>
<evidence type="ECO:0000256" key="1">
    <source>
        <dbReference type="SAM" id="Phobius"/>
    </source>
</evidence>
<dbReference type="eggNOG" id="COG3117">
    <property type="taxonomic scope" value="Bacteria"/>
</dbReference>
<keyword evidence="1" id="KW-0472">Membrane</keyword>
<dbReference type="STRING" id="694427.Palpr_1205"/>
<reference key="1">
    <citation type="submission" date="2010-11" db="EMBL/GenBank/DDBJ databases">
        <title>The complete genome of Paludibacter propionicigenes DSM 17365.</title>
        <authorList>
            <consortium name="US DOE Joint Genome Institute (JGI-PGF)"/>
            <person name="Lucas S."/>
            <person name="Copeland A."/>
            <person name="Lapidus A."/>
            <person name="Bruce D."/>
            <person name="Goodwin L."/>
            <person name="Pitluck S."/>
            <person name="Kyrpides N."/>
            <person name="Mavromatis K."/>
            <person name="Ivanova N."/>
            <person name="Munk A.C."/>
            <person name="Brettin T."/>
            <person name="Detter J.C."/>
            <person name="Han C."/>
            <person name="Tapia R."/>
            <person name="Land M."/>
            <person name="Hauser L."/>
            <person name="Markowitz V."/>
            <person name="Cheng J.-F."/>
            <person name="Hugenholtz P."/>
            <person name="Woyke T."/>
            <person name="Wu D."/>
            <person name="Gronow S."/>
            <person name="Wellnitz S."/>
            <person name="Brambilla E."/>
            <person name="Klenk H.-P."/>
            <person name="Eisen J.A."/>
        </authorList>
    </citation>
    <scope>NUCLEOTIDE SEQUENCE</scope>
    <source>
        <strain>WB4</strain>
    </source>
</reference>
<dbReference type="AlphaFoldDB" id="E4T3Q8"/>
<protein>
    <recommendedName>
        <fullName evidence="4">LPS export ABC transporter periplasmic protein LptC</fullName>
    </recommendedName>
</protein>
<keyword evidence="1" id="KW-0812">Transmembrane</keyword>
<dbReference type="NCBIfam" id="TIGR04409">
    <property type="entry name" value="LptC_YrbK"/>
    <property type="match status" value="1"/>
</dbReference>
<dbReference type="InterPro" id="IPR026265">
    <property type="entry name" value="LptC"/>
</dbReference>
<dbReference type="Pfam" id="PF06835">
    <property type="entry name" value="LptC"/>
    <property type="match status" value="1"/>
</dbReference>
<dbReference type="InterPro" id="IPR010664">
    <property type="entry name" value="LipoPS_assembly_LptC-rel"/>
</dbReference>
<dbReference type="GO" id="GO:0005886">
    <property type="term" value="C:plasma membrane"/>
    <property type="evidence" value="ECO:0007669"/>
    <property type="project" value="InterPro"/>
</dbReference>